<dbReference type="GO" id="GO:0009014">
    <property type="term" value="F:succinyl-diaminopimelate desuccinylase activity"/>
    <property type="evidence" value="ECO:0007669"/>
    <property type="project" value="UniProtKB-EC"/>
</dbReference>
<dbReference type="NCBIfam" id="TIGR01900">
    <property type="entry name" value="dapE-gram_pos"/>
    <property type="match status" value="1"/>
</dbReference>
<dbReference type="Pfam" id="PF07687">
    <property type="entry name" value="M20_dimer"/>
    <property type="match status" value="1"/>
</dbReference>
<evidence type="ECO:0000256" key="1">
    <source>
        <dbReference type="ARBA" id="ARBA00001947"/>
    </source>
</evidence>
<dbReference type="InterPro" id="IPR010174">
    <property type="entry name" value="Succinyl-DAP_deSuclase_DapE"/>
</dbReference>
<evidence type="ECO:0000256" key="4">
    <source>
        <dbReference type="ARBA" id="ARBA00022833"/>
    </source>
</evidence>
<proteinExistence type="predicted"/>
<reference evidence="8" key="1">
    <citation type="journal article" date="2019" name="Int. J. Syst. Evol. Microbiol.">
        <title>The Global Catalogue of Microorganisms (GCM) 10K type strain sequencing project: providing services to taxonomists for standard genome sequencing and annotation.</title>
        <authorList>
            <consortium name="The Broad Institute Genomics Platform"/>
            <consortium name="The Broad Institute Genome Sequencing Center for Infectious Disease"/>
            <person name="Wu L."/>
            <person name="Ma J."/>
        </authorList>
    </citation>
    <scope>NUCLEOTIDE SEQUENCE [LARGE SCALE GENOMIC DNA]</scope>
    <source>
        <strain evidence="8">IBRC-M 10908</strain>
    </source>
</reference>
<dbReference type="PANTHER" id="PTHR43808">
    <property type="entry name" value="ACETYLORNITHINE DEACETYLASE"/>
    <property type="match status" value="1"/>
</dbReference>
<dbReference type="InterPro" id="IPR050072">
    <property type="entry name" value="Peptidase_M20A"/>
</dbReference>
<keyword evidence="4" id="KW-0862">Zinc</keyword>
<organism evidence="7 8">
    <name type="scientific">Salininema proteolyticum</name>
    <dbReference type="NCBI Taxonomy" id="1607685"/>
    <lineage>
        <taxon>Bacteria</taxon>
        <taxon>Bacillati</taxon>
        <taxon>Actinomycetota</taxon>
        <taxon>Actinomycetes</taxon>
        <taxon>Glycomycetales</taxon>
        <taxon>Glycomycetaceae</taxon>
        <taxon>Salininema</taxon>
    </lineage>
</organism>
<protein>
    <recommendedName>
        <fullName evidence="5">Succinyl-diaminopimelate desuccinylase</fullName>
        <ecNumber evidence="5">3.5.1.18</ecNumber>
    </recommendedName>
</protein>
<dbReference type="Gene3D" id="3.40.630.10">
    <property type="entry name" value="Zn peptidases"/>
    <property type="match status" value="1"/>
</dbReference>
<dbReference type="InterPro" id="IPR011650">
    <property type="entry name" value="Peptidase_M20_dimer"/>
</dbReference>
<dbReference type="EC" id="3.5.1.18" evidence="5"/>
<name>A0ABV8TSC7_9ACTN</name>
<evidence type="ECO:0000256" key="3">
    <source>
        <dbReference type="ARBA" id="ARBA00022801"/>
    </source>
</evidence>
<dbReference type="Gene3D" id="3.30.70.360">
    <property type="match status" value="1"/>
</dbReference>
<dbReference type="InterPro" id="IPR002933">
    <property type="entry name" value="Peptidase_M20"/>
</dbReference>
<dbReference type="Pfam" id="PF01546">
    <property type="entry name" value="Peptidase_M20"/>
    <property type="match status" value="1"/>
</dbReference>
<keyword evidence="8" id="KW-1185">Reference proteome</keyword>
<accession>A0ABV8TSC7</accession>
<evidence type="ECO:0000259" key="6">
    <source>
        <dbReference type="Pfam" id="PF07687"/>
    </source>
</evidence>
<comment type="cofactor">
    <cofactor evidence="1">
        <name>Zn(2+)</name>
        <dbReference type="ChEBI" id="CHEBI:29105"/>
    </cofactor>
</comment>
<gene>
    <name evidence="7" type="primary">dapE</name>
    <name evidence="7" type="ORF">ACFPET_00295</name>
</gene>
<evidence type="ECO:0000256" key="5">
    <source>
        <dbReference type="NCBIfam" id="TIGR01900"/>
    </source>
</evidence>
<feature type="domain" description="Peptidase M20 dimerisation" evidence="6">
    <location>
        <begin position="174"/>
        <end position="275"/>
    </location>
</feature>
<dbReference type="SUPFAM" id="SSF53187">
    <property type="entry name" value="Zn-dependent exopeptidases"/>
    <property type="match status" value="1"/>
</dbReference>
<comment type="caution">
    <text evidence="7">The sequence shown here is derived from an EMBL/GenBank/DDBJ whole genome shotgun (WGS) entry which is preliminary data.</text>
</comment>
<dbReference type="InterPro" id="IPR036264">
    <property type="entry name" value="Bact_exopeptidase_dim_dom"/>
</dbReference>
<dbReference type="PANTHER" id="PTHR43808:SF31">
    <property type="entry name" value="N-ACETYL-L-CITRULLINE DEACETYLASE"/>
    <property type="match status" value="1"/>
</dbReference>
<evidence type="ECO:0000313" key="8">
    <source>
        <dbReference type="Proteomes" id="UP001595823"/>
    </source>
</evidence>
<sequence>MEKISEAVLADPVELTRALCDVESVSGDEKHLCDLVERALRERDHLTVHRHGNTLVARTQSSGGRDAASQRVMLAGHLDTVPVNQNFPTRTENGVMHGLGTSDMKSGTALALWIATQVKEPAFDLSFAFYECEEVESERNGLNVVSRAHPEWLEAHFAILLEPSYGKIEAGCQGTMRALVKTEGKRSHSARSWLGDNALHKLADVLGRLNSYTAREVPIDGMLYREGLNAVRIGGGVAGNVIPDEGWVEVNYRFAPDRDEEAAADHVREVFEGYAVEVTDSAPSCPPGLDRPSAAAFLAAAGGEAQAKLGWTDVARFAALGVPAVNFGPGDPNLAHTREEHVEIERIENCAAVLRSFVTGKE</sequence>
<dbReference type="SUPFAM" id="SSF55031">
    <property type="entry name" value="Bacterial exopeptidase dimerisation domain"/>
    <property type="match status" value="1"/>
</dbReference>
<evidence type="ECO:0000256" key="2">
    <source>
        <dbReference type="ARBA" id="ARBA00022723"/>
    </source>
</evidence>
<dbReference type="EMBL" id="JBHSDK010000001">
    <property type="protein sequence ID" value="MFC4333639.1"/>
    <property type="molecule type" value="Genomic_DNA"/>
</dbReference>
<dbReference type="RefSeq" id="WP_380617378.1">
    <property type="nucleotide sequence ID" value="NZ_JBHSDK010000001.1"/>
</dbReference>
<dbReference type="Proteomes" id="UP001595823">
    <property type="component" value="Unassembled WGS sequence"/>
</dbReference>
<dbReference type="PROSITE" id="PS00758">
    <property type="entry name" value="ARGE_DAPE_CPG2_1"/>
    <property type="match status" value="1"/>
</dbReference>
<evidence type="ECO:0000313" key="7">
    <source>
        <dbReference type="EMBL" id="MFC4333639.1"/>
    </source>
</evidence>
<keyword evidence="2" id="KW-0479">Metal-binding</keyword>
<keyword evidence="3 7" id="KW-0378">Hydrolase</keyword>
<dbReference type="InterPro" id="IPR001261">
    <property type="entry name" value="ArgE/DapE_CS"/>
</dbReference>